<gene>
    <name evidence="1" type="ORF">O6B32_07315</name>
</gene>
<comment type="caution">
    <text evidence="1">The sequence shown here is derived from an EMBL/GenBank/DDBJ whole genome shotgun (WGS) entry which is preliminary data.</text>
</comment>
<dbReference type="Proteomes" id="UP001075225">
    <property type="component" value="Unassembled WGS sequence"/>
</dbReference>
<organism evidence="1 2">
    <name type="scientific">Campylobacter ureolyticus</name>
    <dbReference type="NCBI Taxonomy" id="827"/>
    <lineage>
        <taxon>Bacteria</taxon>
        <taxon>Pseudomonadati</taxon>
        <taxon>Campylobacterota</taxon>
        <taxon>Epsilonproteobacteria</taxon>
        <taxon>Campylobacterales</taxon>
        <taxon>Campylobacteraceae</taxon>
        <taxon>Campylobacter</taxon>
    </lineage>
</organism>
<dbReference type="EMBL" id="JAPXGO010000006">
    <property type="protein sequence ID" value="MCZ6160289.1"/>
    <property type="molecule type" value="Genomic_DNA"/>
</dbReference>
<dbReference type="SUPFAM" id="SSF48452">
    <property type="entry name" value="TPR-like"/>
    <property type="match status" value="1"/>
</dbReference>
<protein>
    <recommendedName>
        <fullName evidence="3">Tetratricopeptide repeat protein</fullName>
    </recommendedName>
</protein>
<dbReference type="AlphaFoldDB" id="A0A9Q4KMB2"/>
<evidence type="ECO:0000313" key="2">
    <source>
        <dbReference type="Proteomes" id="UP001075225"/>
    </source>
</evidence>
<sequence>MMKDNFTKALIYESQGLFLDASGIYEEILKNYPDDERAKLCLKRVLEKLKNPMLELFLSSDEKDNEKFKRWLVDI</sequence>
<evidence type="ECO:0000313" key="1">
    <source>
        <dbReference type="EMBL" id="MCZ6160289.1"/>
    </source>
</evidence>
<proteinExistence type="predicted"/>
<evidence type="ECO:0008006" key="3">
    <source>
        <dbReference type="Google" id="ProtNLM"/>
    </source>
</evidence>
<dbReference type="InterPro" id="IPR011990">
    <property type="entry name" value="TPR-like_helical_dom_sf"/>
</dbReference>
<dbReference type="RefSeq" id="WP_269484966.1">
    <property type="nucleotide sequence ID" value="NZ_JAPXGO010000006.1"/>
</dbReference>
<reference evidence="1" key="1">
    <citation type="submission" date="2022-12" db="EMBL/GenBank/DDBJ databases">
        <title>Species Delineation and Comparative Genomics within the Campylobacter ureolyticus Complex.</title>
        <authorList>
            <person name="Maki J."/>
            <person name="Howard M."/>
            <person name="Connelly S."/>
            <person name="Hardy D.J."/>
            <person name="Cameron A."/>
        </authorList>
    </citation>
    <scope>NUCLEOTIDE SEQUENCE</scope>
    <source>
        <strain evidence="1">URMC_787</strain>
    </source>
</reference>
<name>A0A9Q4KMB2_9BACT</name>
<accession>A0A9Q4KMB2</accession>